<keyword evidence="2" id="KW-0808">Transferase</keyword>
<evidence type="ECO:0000313" key="9">
    <source>
        <dbReference type="Proteomes" id="UP001501822"/>
    </source>
</evidence>
<evidence type="ECO:0000256" key="2">
    <source>
        <dbReference type="ARBA" id="ARBA00022679"/>
    </source>
</evidence>
<reference evidence="8 9" key="1">
    <citation type="journal article" date="2019" name="Int. J. Syst. Evol. Microbiol.">
        <title>The Global Catalogue of Microorganisms (GCM) 10K type strain sequencing project: providing services to taxonomists for standard genome sequencing and annotation.</title>
        <authorList>
            <consortium name="The Broad Institute Genomics Platform"/>
            <consortium name="The Broad Institute Genome Sequencing Center for Infectious Disease"/>
            <person name="Wu L."/>
            <person name="Ma J."/>
        </authorList>
    </citation>
    <scope>NUCLEOTIDE SEQUENCE [LARGE SCALE GENOMIC DNA]</scope>
    <source>
        <strain evidence="8 9">JCM 3146</strain>
    </source>
</reference>
<comment type="pathway">
    <text evidence="1 6">Cell wall biogenesis; peptidoglycan biosynthesis.</text>
</comment>
<gene>
    <name evidence="8" type="ORF">GCM10010151_45380</name>
</gene>
<evidence type="ECO:0000256" key="1">
    <source>
        <dbReference type="ARBA" id="ARBA00004752"/>
    </source>
</evidence>
<name>A0ABN0WYL9_9ACTN</name>
<dbReference type="EMBL" id="BAAABM010000041">
    <property type="protein sequence ID" value="GAA0350600.1"/>
    <property type="molecule type" value="Genomic_DNA"/>
</dbReference>
<dbReference type="SUPFAM" id="SSF141523">
    <property type="entry name" value="L,D-transpeptidase catalytic domain-like"/>
    <property type="match status" value="1"/>
</dbReference>
<dbReference type="CDD" id="cd16913">
    <property type="entry name" value="YkuD_like"/>
    <property type="match status" value="1"/>
</dbReference>
<evidence type="ECO:0000313" key="8">
    <source>
        <dbReference type="EMBL" id="GAA0350600.1"/>
    </source>
</evidence>
<dbReference type="Pfam" id="PF03734">
    <property type="entry name" value="YkuD"/>
    <property type="match status" value="1"/>
</dbReference>
<protein>
    <recommendedName>
        <fullName evidence="7">L,D-TPase catalytic domain-containing protein</fullName>
    </recommendedName>
</protein>
<keyword evidence="4 6" id="KW-0573">Peptidoglycan synthesis</keyword>
<evidence type="ECO:0000256" key="6">
    <source>
        <dbReference type="PROSITE-ProRule" id="PRU01373"/>
    </source>
</evidence>
<evidence type="ECO:0000256" key="4">
    <source>
        <dbReference type="ARBA" id="ARBA00022984"/>
    </source>
</evidence>
<feature type="domain" description="L,D-TPase catalytic" evidence="7">
    <location>
        <begin position="135"/>
        <end position="256"/>
    </location>
</feature>
<keyword evidence="9" id="KW-1185">Reference proteome</keyword>
<evidence type="ECO:0000256" key="3">
    <source>
        <dbReference type="ARBA" id="ARBA00022960"/>
    </source>
</evidence>
<keyword evidence="5 6" id="KW-0961">Cell wall biogenesis/degradation</keyword>
<dbReference type="InterPro" id="IPR005490">
    <property type="entry name" value="LD_TPept_cat_dom"/>
</dbReference>
<dbReference type="RefSeq" id="WP_252807794.1">
    <property type="nucleotide sequence ID" value="NZ_BAAABM010000041.1"/>
</dbReference>
<dbReference type="PROSITE" id="PS52029">
    <property type="entry name" value="LD_TPASE"/>
    <property type="match status" value="1"/>
</dbReference>
<evidence type="ECO:0000259" key="7">
    <source>
        <dbReference type="PROSITE" id="PS52029"/>
    </source>
</evidence>
<organism evidence="8 9">
    <name type="scientific">Actinoallomurus spadix</name>
    <dbReference type="NCBI Taxonomy" id="79912"/>
    <lineage>
        <taxon>Bacteria</taxon>
        <taxon>Bacillati</taxon>
        <taxon>Actinomycetota</taxon>
        <taxon>Actinomycetes</taxon>
        <taxon>Streptosporangiales</taxon>
        <taxon>Thermomonosporaceae</taxon>
        <taxon>Actinoallomurus</taxon>
    </lineage>
</organism>
<dbReference type="Gene3D" id="2.40.440.10">
    <property type="entry name" value="L,D-transpeptidase catalytic domain-like"/>
    <property type="match status" value="1"/>
</dbReference>
<keyword evidence="3 6" id="KW-0133">Cell shape</keyword>
<dbReference type="InterPro" id="IPR038063">
    <property type="entry name" value="Transpep_catalytic_dom"/>
</dbReference>
<evidence type="ECO:0000256" key="5">
    <source>
        <dbReference type="ARBA" id="ARBA00023316"/>
    </source>
</evidence>
<comment type="caution">
    <text evidence="8">The sequence shown here is derived from an EMBL/GenBank/DDBJ whole genome shotgun (WGS) entry which is preliminary data.</text>
</comment>
<dbReference type="Proteomes" id="UP001501822">
    <property type="component" value="Unassembled WGS sequence"/>
</dbReference>
<proteinExistence type="predicted"/>
<sequence length="257" mass="26778">MSIITAGSRPRWAAATIGVALGITLTGCGGGSDHSDKKAPAAGTNSTAAGAEAAKFGDGPATIATARTKTVQIYQNPGDAEPSMRLRNPNPDGVTRVFLVIGTQPGWLHVLLPAPPNGSQGWISTEDVTTAKTSYWVQVLQSKHRVKVYQGKKVLIDTPAAIGKADTPTPGGRYYLTELLQAPNPEGAYGPYAYGLNGYSTTLTQFNGQDPIIGIHGTNEPKSLGTSVSHGCVRVANDVITKMAKMLPLGTPVQIAS</sequence>
<feature type="active site" description="Nucleophile" evidence="6">
    <location>
        <position position="232"/>
    </location>
</feature>
<dbReference type="InterPro" id="IPR050979">
    <property type="entry name" value="LD-transpeptidase"/>
</dbReference>
<dbReference type="PANTHER" id="PTHR30582">
    <property type="entry name" value="L,D-TRANSPEPTIDASE"/>
    <property type="match status" value="1"/>
</dbReference>
<accession>A0ABN0WYL9</accession>
<feature type="active site" description="Proton donor/acceptor" evidence="6">
    <location>
        <position position="216"/>
    </location>
</feature>